<dbReference type="InterPro" id="IPR046341">
    <property type="entry name" value="SET_dom_sf"/>
</dbReference>
<keyword evidence="2" id="KW-0808">Transferase</keyword>
<name>A0A165DTG3_9BASI</name>
<keyword evidence="1" id="KW-0489">Methyltransferase</keyword>
<dbReference type="InParanoid" id="A0A165DTG3"/>
<dbReference type="SUPFAM" id="SSF82199">
    <property type="entry name" value="SET domain"/>
    <property type="match status" value="1"/>
</dbReference>
<dbReference type="AlphaFoldDB" id="A0A165DTG3"/>
<keyword evidence="3" id="KW-0949">S-adenosyl-L-methionine</keyword>
<keyword evidence="4" id="KW-0805">Transcription regulation</keyword>
<organism evidence="8 9">
    <name type="scientific">Calocera cornea HHB12733</name>
    <dbReference type="NCBI Taxonomy" id="1353952"/>
    <lineage>
        <taxon>Eukaryota</taxon>
        <taxon>Fungi</taxon>
        <taxon>Dikarya</taxon>
        <taxon>Basidiomycota</taxon>
        <taxon>Agaricomycotina</taxon>
        <taxon>Dacrymycetes</taxon>
        <taxon>Dacrymycetales</taxon>
        <taxon>Dacrymycetaceae</taxon>
        <taxon>Calocera</taxon>
    </lineage>
</organism>
<gene>
    <name evidence="8" type="ORF">CALCODRAFT_557485</name>
</gene>
<dbReference type="Pfam" id="PF00856">
    <property type="entry name" value="SET"/>
    <property type="match status" value="1"/>
</dbReference>
<evidence type="ECO:0000256" key="2">
    <source>
        <dbReference type="ARBA" id="ARBA00022679"/>
    </source>
</evidence>
<dbReference type="PANTHER" id="PTHR45747">
    <property type="entry name" value="HISTONE-LYSINE N-METHYLTRANSFERASE E(Z)"/>
    <property type="match status" value="1"/>
</dbReference>
<evidence type="ECO:0000313" key="8">
    <source>
        <dbReference type="EMBL" id="KZT53514.1"/>
    </source>
</evidence>
<evidence type="ECO:0000256" key="5">
    <source>
        <dbReference type="ARBA" id="ARBA00023163"/>
    </source>
</evidence>
<reference evidence="8 9" key="1">
    <citation type="journal article" date="2016" name="Mol. Biol. Evol.">
        <title>Comparative Genomics of Early-Diverging Mushroom-Forming Fungi Provides Insights into the Origins of Lignocellulose Decay Capabilities.</title>
        <authorList>
            <person name="Nagy L.G."/>
            <person name="Riley R."/>
            <person name="Tritt A."/>
            <person name="Adam C."/>
            <person name="Daum C."/>
            <person name="Floudas D."/>
            <person name="Sun H."/>
            <person name="Yadav J.S."/>
            <person name="Pangilinan J."/>
            <person name="Larsson K.H."/>
            <person name="Matsuura K."/>
            <person name="Barry K."/>
            <person name="Labutti K."/>
            <person name="Kuo R."/>
            <person name="Ohm R.A."/>
            <person name="Bhattacharya S.S."/>
            <person name="Shirouzu T."/>
            <person name="Yoshinaga Y."/>
            <person name="Martin F.M."/>
            <person name="Grigoriev I.V."/>
            <person name="Hibbett D.S."/>
        </authorList>
    </citation>
    <scope>NUCLEOTIDE SEQUENCE [LARGE SCALE GENOMIC DNA]</scope>
    <source>
        <strain evidence="8 9">HHB12733</strain>
    </source>
</reference>
<dbReference type="PROSITE" id="PS51633">
    <property type="entry name" value="CXC"/>
    <property type="match status" value="1"/>
</dbReference>
<dbReference type="InterPro" id="IPR026489">
    <property type="entry name" value="CXC_dom"/>
</dbReference>
<dbReference type="SMART" id="SM00317">
    <property type="entry name" value="SET"/>
    <property type="match status" value="1"/>
</dbReference>
<feature type="domain" description="SET" evidence="6">
    <location>
        <begin position="514"/>
        <end position="628"/>
    </location>
</feature>
<dbReference type="PANTHER" id="PTHR45747:SF4">
    <property type="entry name" value="HISTONE-LYSINE N-METHYLTRANSFERASE E(Z)"/>
    <property type="match status" value="1"/>
</dbReference>
<evidence type="ECO:0000313" key="9">
    <source>
        <dbReference type="Proteomes" id="UP000076842"/>
    </source>
</evidence>
<dbReference type="InterPro" id="IPR001214">
    <property type="entry name" value="SET_dom"/>
</dbReference>
<evidence type="ECO:0000256" key="4">
    <source>
        <dbReference type="ARBA" id="ARBA00023015"/>
    </source>
</evidence>
<dbReference type="GO" id="GO:0031507">
    <property type="term" value="P:heterochromatin formation"/>
    <property type="evidence" value="ECO:0007669"/>
    <property type="project" value="TreeGrafter"/>
</dbReference>
<evidence type="ECO:0000256" key="1">
    <source>
        <dbReference type="ARBA" id="ARBA00022603"/>
    </source>
</evidence>
<keyword evidence="5" id="KW-0804">Transcription</keyword>
<dbReference type="Gene3D" id="2.170.270.10">
    <property type="entry name" value="SET domain"/>
    <property type="match status" value="1"/>
</dbReference>
<dbReference type="STRING" id="1353952.A0A165DTG3"/>
<keyword evidence="9" id="KW-1185">Reference proteome</keyword>
<accession>A0A165DTG3</accession>
<dbReference type="GO" id="GO:0032259">
    <property type="term" value="P:methylation"/>
    <property type="evidence" value="ECO:0007669"/>
    <property type="project" value="UniProtKB-KW"/>
</dbReference>
<protein>
    <recommendedName>
        <fullName evidence="10">SET domain-containing protein</fullName>
    </recommendedName>
</protein>
<dbReference type="PROSITE" id="PS50280">
    <property type="entry name" value="SET"/>
    <property type="match status" value="1"/>
</dbReference>
<dbReference type="GO" id="GO:0046976">
    <property type="term" value="F:histone H3K27 methyltransferase activity"/>
    <property type="evidence" value="ECO:0007669"/>
    <property type="project" value="TreeGrafter"/>
</dbReference>
<dbReference type="OrthoDB" id="6141102at2759"/>
<dbReference type="GO" id="GO:0003682">
    <property type="term" value="F:chromatin binding"/>
    <property type="evidence" value="ECO:0007669"/>
    <property type="project" value="TreeGrafter"/>
</dbReference>
<evidence type="ECO:0000259" key="6">
    <source>
        <dbReference type="PROSITE" id="PS50280"/>
    </source>
</evidence>
<dbReference type="Proteomes" id="UP000076842">
    <property type="component" value="Unassembled WGS sequence"/>
</dbReference>
<dbReference type="EMBL" id="KV424035">
    <property type="protein sequence ID" value="KZT53514.1"/>
    <property type="molecule type" value="Genomic_DNA"/>
</dbReference>
<evidence type="ECO:0000259" key="7">
    <source>
        <dbReference type="PROSITE" id="PS51633"/>
    </source>
</evidence>
<evidence type="ECO:0000256" key="3">
    <source>
        <dbReference type="ARBA" id="ARBA00022691"/>
    </source>
</evidence>
<dbReference type="InterPro" id="IPR045318">
    <property type="entry name" value="EZH1/2-like"/>
</dbReference>
<feature type="domain" description="CXC" evidence="7">
    <location>
        <begin position="405"/>
        <end position="512"/>
    </location>
</feature>
<proteinExistence type="predicted"/>
<dbReference type="GO" id="GO:0005634">
    <property type="term" value="C:nucleus"/>
    <property type="evidence" value="ECO:0007669"/>
    <property type="project" value="TreeGrafter"/>
</dbReference>
<sequence>MDNSAERRPLRELTDAALWYIYDDKRQHNAALNTINVDNAIARLRHHRRDLASRAVVAVAAPAVVLDSAKVPAKVPAEGLRAAVGNKEWSYVWRLDQKADVPQSESHSTLNLNGILPAPSYETCPPASCNHLLEWHDGESVDFAPFPDDPSFDLDEYMQYIVDDSEDDGHTKEDEHNGEAGSTQKAFRKELAYKYLSRNVGDDQTIRDTADEVMQQYNIDVHTLKRFFLAIFFLDKSEYHNIMRGAPFYEEWMNLSSRLDAASVSSLEEWTGGFVQKHYCPVPDCRRPDCAHVRARTRLGLSWNAPTPDAGMSVQEPLQPCENSCYLLDDMEGTDELEHWDGLTLAILKDAVKSFPDAPSCDLAIWCRTSCRQFELQRARLPSMQDSLPSRPRRPGKATYSREVANKIAKAAMKPEEQLGYPFSVPCSHEGLCNQRSNCLCFRSDKRCEKWCGCRMDCNRKHGCSCGPKACNVKNCVCYKEGRECDLSVCHGGRHKLGAQYVCCNVTLQEGKRPSVTVKPATWGWGLFADEAIRKDQFIGEYFGEFMTCEREGREYAVATFIGRTYGFAANKKWSINSANIGNETRFMNHSSKPNVVARHWKVNGDARIGFYTVAYIAKGGELFLDYGSDFWQNASKKS</sequence>
<evidence type="ECO:0008006" key="10">
    <source>
        <dbReference type="Google" id="ProtNLM"/>
    </source>
</evidence>